<evidence type="ECO:0000313" key="3">
    <source>
        <dbReference type="Proteomes" id="UP001187734"/>
    </source>
</evidence>
<keyword evidence="1" id="KW-1133">Transmembrane helix</keyword>
<keyword evidence="3" id="KW-1185">Reference proteome</keyword>
<proteinExistence type="predicted"/>
<protein>
    <submittedName>
        <fullName evidence="2">Uncharacterized protein</fullName>
    </submittedName>
</protein>
<feature type="transmembrane region" description="Helical" evidence="1">
    <location>
        <begin position="94"/>
        <end position="119"/>
    </location>
</feature>
<reference evidence="2" key="1">
    <citation type="submission" date="2018-03" db="EMBL/GenBank/DDBJ databases">
        <authorList>
            <person name="Guldener U."/>
        </authorList>
    </citation>
    <scope>NUCLEOTIDE SEQUENCE</scope>
</reference>
<feature type="transmembrane region" description="Helical" evidence="1">
    <location>
        <begin position="139"/>
        <end position="171"/>
    </location>
</feature>
<dbReference type="EMBL" id="ONZP01000058">
    <property type="protein sequence ID" value="SPJ72382.1"/>
    <property type="molecule type" value="Genomic_DNA"/>
</dbReference>
<evidence type="ECO:0000256" key="1">
    <source>
        <dbReference type="SAM" id="Phobius"/>
    </source>
</evidence>
<gene>
    <name evidence="2" type="ORF">FTOL_02110</name>
</gene>
<dbReference type="Proteomes" id="UP001187734">
    <property type="component" value="Unassembled WGS sequence"/>
</dbReference>
<sequence length="209" mass="23460">MVSIKLLRLALCCAFLFLQIPAMLAIWIGVPSAPVYFTWFIIEQLSPDLPEELKNQALEAVMCLIFHTMFFSIVLWGLLPYYSMRPEMSPSVRGLVSCSFGLLTEALTIFAMHVAFVSWNWSGQFDAGGNTSLASHCRAIAVFLVVLWSLGWGAFLIFLSIAVDFGIPSWIRQMLIDMRKLLAVLRIQPEVSQDSASATEKKEMMDINV</sequence>
<comment type="caution">
    <text evidence="2">The sequence shown here is derived from an EMBL/GenBank/DDBJ whole genome shotgun (WGS) entry which is preliminary data.</text>
</comment>
<organism evidence="2 3">
    <name type="scientific">Fusarium torulosum</name>
    <dbReference type="NCBI Taxonomy" id="33205"/>
    <lineage>
        <taxon>Eukaryota</taxon>
        <taxon>Fungi</taxon>
        <taxon>Dikarya</taxon>
        <taxon>Ascomycota</taxon>
        <taxon>Pezizomycotina</taxon>
        <taxon>Sordariomycetes</taxon>
        <taxon>Hypocreomycetidae</taxon>
        <taxon>Hypocreales</taxon>
        <taxon>Nectriaceae</taxon>
        <taxon>Fusarium</taxon>
    </lineage>
</organism>
<feature type="transmembrane region" description="Helical" evidence="1">
    <location>
        <begin position="56"/>
        <end position="82"/>
    </location>
</feature>
<accession>A0AAE8M1H1</accession>
<evidence type="ECO:0000313" key="2">
    <source>
        <dbReference type="EMBL" id="SPJ72382.1"/>
    </source>
</evidence>
<keyword evidence="1" id="KW-0812">Transmembrane</keyword>
<dbReference type="AlphaFoldDB" id="A0AAE8M1H1"/>
<name>A0AAE8M1H1_9HYPO</name>
<keyword evidence="1" id="KW-0472">Membrane</keyword>